<dbReference type="Proteomes" id="UP000053238">
    <property type="component" value="Unassembled WGS sequence"/>
</dbReference>
<feature type="non-terminal residue" evidence="5">
    <location>
        <position position="1"/>
    </location>
</feature>
<dbReference type="GO" id="GO:0005576">
    <property type="term" value="C:extracellular region"/>
    <property type="evidence" value="ECO:0007669"/>
    <property type="project" value="UniProtKB-SubCell"/>
</dbReference>
<keyword evidence="6" id="KW-1185">Reference proteome</keyword>
<comment type="subcellular location">
    <subcellularLocation>
        <location evidence="1">Secreted</location>
    </subcellularLocation>
</comment>
<dbReference type="Gene3D" id="2.20.25.590">
    <property type="match status" value="1"/>
</dbReference>
<dbReference type="PANTHER" id="PTHR10500:SF7">
    <property type="entry name" value="BETA-MICROSEMINOPROTEIN"/>
    <property type="match status" value="1"/>
</dbReference>
<dbReference type="Pfam" id="PF05825">
    <property type="entry name" value="PSP94"/>
    <property type="match status" value="1"/>
</dbReference>
<protein>
    <submittedName>
        <fullName evidence="5">Beta-microseminoprotein</fullName>
    </submittedName>
</protein>
<comment type="similarity">
    <text evidence="2">Belongs to the beta-microseminoprotein family.</text>
</comment>
<evidence type="ECO:0000313" key="6">
    <source>
        <dbReference type="Proteomes" id="UP000053238"/>
    </source>
</evidence>
<sequence>CRDSDGVLRKFGSSWRNADCYDCSCSRDGIDCCASFGTPVGFDEKKCEKIFNKETCTYKVVEKDDPSKECPFNAVV</sequence>
<evidence type="ECO:0000256" key="4">
    <source>
        <dbReference type="ARBA" id="ARBA00023157"/>
    </source>
</evidence>
<keyword evidence="3" id="KW-0964">Secreted</keyword>
<dbReference type="AlphaFoldDB" id="A0A093QUM6"/>
<name>A0A093QUM6_PHACA</name>
<dbReference type="PANTHER" id="PTHR10500">
    <property type="entry name" value="BETA-MICROSEMINOPROTEIN"/>
    <property type="match status" value="1"/>
</dbReference>
<dbReference type="InterPro" id="IPR008735">
    <property type="entry name" value="PSP94"/>
</dbReference>
<evidence type="ECO:0000313" key="5">
    <source>
        <dbReference type="EMBL" id="KFW92583.1"/>
    </source>
</evidence>
<feature type="non-terminal residue" evidence="5">
    <location>
        <position position="76"/>
    </location>
</feature>
<reference evidence="5 6" key="1">
    <citation type="submission" date="2014-04" db="EMBL/GenBank/DDBJ databases">
        <title>Genome evolution of avian class.</title>
        <authorList>
            <person name="Zhang G."/>
            <person name="Li C."/>
        </authorList>
    </citation>
    <scope>NUCLEOTIDE SEQUENCE [LARGE SCALE GENOMIC DNA]</scope>
    <source>
        <strain evidence="5">BGI_N336</strain>
    </source>
</reference>
<dbReference type="EMBL" id="KL434864">
    <property type="protein sequence ID" value="KFW92583.1"/>
    <property type="molecule type" value="Genomic_DNA"/>
</dbReference>
<gene>
    <name evidence="5" type="ORF">N336_02191</name>
</gene>
<organism evidence="5 6">
    <name type="scientific">Phalacrocorax carbo</name>
    <name type="common">Great cormorant</name>
    <name type="synonym">Pelecanus carbo</name>
    <dbReference type="NCBI Taxonomy" id="9209"/>
    <lineage>
        <taxon>Eukaryota</taxon>
        <taxon>Metazoa</taxon>
        <taxon>Chordata</taxon>
        <taxon>Craniata</taxon>
        <taxon>Vertebrata</taxon>
        <taxon>Euteleostomi</taxon>
        <taxon>Archelosauria</taxon>
        <taxon>Archosauria</taxon>
        <taxon>Dinosauria</taxon>
        <taxon>Saurischia</taxon>
        <taxon>Theropoda</taxon>
        <taxon>Coelurosauria</taxon>
        <taxon>Aves</taxon>
        <taxon>Neognathae</taxon>
        <taxon>Neoaves</taxon>
        <taxon>Aequornithes</taxon>
        <taxon>Suliformes</taxon>
        <taxon>Phalacrocoracidae</taxon>
        <taxon>Phalacrocorax</taxon>
    </lineage>
</organism>
<keyword evidence="4" id="KW-1015">Disulfide bond</keyword>
<accession>A0A093QUM6</accession>
<evidence type="ECO:0000256" key="3">
    <source>
        <dbReference type="ARBA" id="ARBA00022525"/>
    </source>
</evidence>
<proteinExistence type="inferred from homology"/>
<evidence type="ECO:0000256" key="1">
    <source>
        <dbReference type="ARBA" id="ARBA00004613"/>
    </source>
</evidence>
<dbReference type="Gene3D" id="2.10.70.10">
    <property type="entry name" value="Complement Module, domain 1"/>
    <property type="match status" value="1"/>
</dbReference>
<evidence type="ECO:0000256" key="2">
    <source>
        <dbReference type="ARBA" id="ARBA00010352"/>
    </source>
</evidence>